<evidence type="ECO:0000313" key="3">
    <source>
        <dbReference type="Proteomes" id="UP000254293"/>
    </source>
</evidence>
<protein>
    <recommendedName>
        <fullName evidence="4">FG-GAP repeat</fullName>
    </recommendedName>
</protein>
<dbReference type="RefSeq" id="WP_115308710.1">
    <property type="nucleotide sequence ID" value="NZ_UGJJ01000002.1"/>
</dbReference>
<feature type="chain" id="PRO_5016904706" description="FG-GAP repeat" evidence="1">
    <location>
        <begin position="20"/>
        <end position="172"/>
    </location>
</feature>
<dbReference type="OrthoDB" id="8607229at2"/>
<evidence type="ECO:0008006" key="4">
    <source>
        <dbReference type="Google" id="ProtNLM"/>
    </source>
</evidence>
<accession>A0A377R242</accession>
<reference evidence="2 3" key="1">
    <citation type="submission" date="2018-06" db="EMBL/GenBank/DDBJ databases">
        <authorList>
            <consortium name="Pathogen Informatics"/>
            <person name="Doyle S."/>
        </authorList>
    </citation>
    <scope>NUCLEOTIDE SEQUENCE [LARGE SCALE GENOMIC DNA]</scope>
    <source>
        <strain evidence="2 3">NCTC13336</strain>
    </source>
</reference>
<sequence>MSKPFLAAVLVSAACAASAAPKTTLPAAVQKEINSDKQICQEMGGRFSYRKAVSATDLNHDGHLDYVYDASLASCANAPDLGGSGGWQVTVFAGQPDGKAKVAFAHGADGTRIINGKLYLAMGGEACGTSTSGKTRAEYQNCILPLVWNAGKQEFEFAPVSQKRALPKNWTR</sequence>
<dbReference type="PROSITE" id="PS51257">
    <property type="entry name" value="PROKAR_LIPOPROTEIN"/>
    <property type="match status" value="1"/>
</dbReference>
<name>A0A377R242_9NEIS</name>
<keyword evidence="1" id="KW-0732">Signal</keyword>
<evidence type="ECO:0000313" key="2">
    <source>
        <dbReference type="EMBL" id="STR02827.1"/>
    </source>
</evidence>
<keyword evidence="3" id="KW-1185">Reference proteome</keyword>
<dbReference type="EMBL" id="UGJJ01000002">
    <property type="protein sequence ID" value="STR02827.1"/>
    <property type="molecule type" value="Genomic_DNA"/>
</dbReference>
<proteinExistence type="predicted"/>
<dbReference type="Proteomes" id="UP000254293">
    <property type="component" value="Unassembled WGS sequence"/>
</dbReference>
<dbReference type="AlphaFoldDB" id="A0A377R242"/>
<gene>
    <name evidence="2" type="ORF">NCTC13336_01708</name>
</gene>
<evidence type="ECO:0000256" key="1">
    <source>
        <dbReference type="SAM" id="SignalP"/>
    </source>
</evidence>
<feature type="signal peptide" evidence="1">
    <location>
        <begin position="1"/>
        <end position="19"/>
    </location>
</feature>
<organism evidence="2 3">
    <name type="scientific">Kingella potus</name>
    <dbReference type="NCBI Taxonomy" id="265175"/>
    <lineage>
        <taxon>Bacteria</taxon>
        <taxon>Pseudomonadati</taxon>
        <taxon>Pseudomonadota</taxon>
        <taxon>Betaproteobacteria</taxon>
        <taxon>Neisseriales</taxon>
        <taxon>Neisseriaceae</taxon>
        <taxon>Kingella</taxon>
    </lineage>
</organism>